<keyword evidence="1" id="KW-0175">Coiled coil</keyword>
<sequence length="627" mass="68420">MALMPPRRSARLSEDNFGNHHDQPLSSSPNVFQDRMRGGKQWPPTSTAVKTMGNGGKQKNTSSTDGSAAGSSSTAATGIDSSKSTIADQKPRKERRWEEIADESENEEEDGDFMNGFTRPIITGNAKHAASIPVPRQPRTTFHEQAGDDGFIFSNANPTADAKGKGKASAVEGAKGAPPRRNMSSNTGNVGDTLRTASTGSDRRVSSGPVKAMRRVSLFRDGTVAVPHPNIADTDLYRHCSSDLDPRQRLQNLAIWTLERSYAKIKKTYSAPSTSRHTLDDTVRGTIENLVQNNLLLDWPGRRRSETLAKQGKSSKDSLRPHPRNEVNAKAEVQLQKQIDLMESEMKAWKEAEGEMERLEGDIRSLQETLSSSNSEKDDCSELSDFLSMQVSSSCDQKEDNGLSSIRKSLSNAATWLRTSESSDPSTLTAAQAGLARLSEDLFVRDTGENVPSRPAKRRRTTSHRGEDESVRSEPTPLHLQGTDADPRWEDVEFNADLLNSHAHSYAQLARLSDRYTTAISARGAQAIGELIGSEDRSSTIPVRAREGEAEGATSSTSSSMISREGQNTLQRILSGIRKLERGTTFTEEDPEAERNNHSEGKGGPSAGDVSDGDILRAFAGISRARR</sequence>
<dbReference type="InterPro" id="IPR013218">
    <property type="entry name" value="Dsn1/Mis13"/>
</dbReference>
<feature type="compositionally biased region" description="Low complexity" evidence="2">
    <location>
        <begin position="551"/>
        <end position="560"/>
    </location>
</feature>
<dbReference type="GO" id="GO:0051301">
    <property type="term" value="P:cell division"/>
    <property type="evidence" value="ECO:0007669"/>
    <property type="project" value="InterPro"/>
</dbReference>
<dbReference type="InParanoid" id="A0A316VSG4"/>
<dbReference type="GeneID" id="37020273"/>
<dbReference type="OrthoDB" id="3364649at2759"/>
<dbReference type="AlphaFoldDB" id="A0A316VSG4"/>
<feature type="region of interest" description="Disordered" evidence="2">
    <location>
        <begin position="160"/>
        <end position="209"/>
    </location>
</feature>
<feature type="region of interest" description="Disordered" evidence="2">
    <location>
        <begin position="444"/>
        <end position="484"/>
    </location>
</feature>
<feature type="compositionally biased region" description="Basic and acidic residues" evidence="2">
    <location>
        <begin position="11"/>
        <end position="23"/>
    </location>
</feature>
<feature type="compositionally biased region" description="Low complexity" evidence="2">
    <location>
        <begin position="61"/>
        <end position="82"/>
    </location>
</feature>
<dbReference type="Proteomes" id="UP000245771">
    <property type="component" value="Unassembled WGS sequence"/>
</dbReference>
<feature type="region of interest" description="Disordered" evidence="2">
    <location>
        <begin position="536"/>
        <end position="615"/>
    </location>
</feature>
<feature type="region of interest" description="Disordered" evidence="2">
    <location>
        <begin position="306"/>
        <end position="329"/>
    </location>
</feature>
<dbReference type="PANTHER" id="PTHR14778">
    <property type="entry name" value="KINETOCHORE-ASSOCIATED PROTEIN DSN1 HOMOLOG"/>
    <property type="match status" value="1"/>
</dbReference>
<accession>A0A316VSG4</accession>
<dbReference type="Pfam" id="PF08202">
    <property type="entry name" value="MIS13"/>
    <property type="match status" value="1"/>
</dbReference>
<evidence type="ECO:0000256" key="1">
    <source>
        <dbReference type="SAM" id="Coils"/>
    </source>
</evidence>
<dbReference type="EMBL" id="KZ819602">
    <property type="protein sequence ID" value="PWN38445.1"/>
    <property type="molecule type" value="Genomic_DNA"/>
</dbReference>
<evidence type="ECO:0000313" key="3">
    <source>
        <dbReference type="EMBL" id="PWN38445.1"/>
    </source>
</evidence>
<organism evidence="3 4">
    <name type="scientific">Meira miltonrushii</name>
    <dbReference type="NCBI Taxonomy" id="1280837"/>
    <lineage>
        <taxon>Eukaryota</taxon>
        <taxon>Fungi</taxon>
        <taxon>Dikarya</taxon>
        <taxon>Basidiomycota</taxon>
        <taxon>Ustilaginomycotina</taxon>
        <taxon>Exobasidiomycetes</taxon>
        <taxon>Exobasidiales</taxon>
        <taxon>Brachybasidiaceae</taxon>
        <taxon>Meira</taxon>
    </lineage>
</organism>
<proteinExistence type="predicted"/>
<evidence type="ECO:0000256" key="2">
    <source>
        <dbReference type="SAM" id="MobiDB-lite"/>
    </source>
</evidence>
<protein>
    <submittedName>
        <fullName evidence="3">Uncharacterized protein</fullName>
    </submittedName>
</protein>
<feature type="coiled-coil region" evidence="1">
    <location>
        <begin position="332"/>
        <end position="376"/>
    </location>
</feature>
<dbReference type="PANTHER" id="PTHR14778:SF2">
    <property type="entry name" value="KINETOCHORE-ASSOCIATED PROTEIN DSN1 HOMOLOG"/>
    <property type="match status" value="1"/>
</dbReference>
<keyword evidence="4" id="KW-1185">Reference proteome</keyword>
<feature type="compositionally biased region" description="Polar residues" evidence="2">
    <location>
        <begin position="182"/>
        <end position="200"/>
    </location>
</feature>
<feature type="compositionally biased region" description="Basic and acidic residues" evidence="2">
    <location>
        <begin position="89"/>
        <end position="99"/>
    </location>
</feature>
<dbReference type="STRING" id="1280837.A0A316VSG4"/>
<dbReference type="GO" id="GO:0007059">
    <property type="term" value="P:chromosome segregation"/>
    <property type="evidence" value="ECO:0007669"/>
    <property type="project" value="InterPro"/>
</dbReference>
<feature type="compositionally biased region" description="Polar residues" evidence="2">
    <location>
        <begin position="561"/>
        <end position="572"/>
    </location>
</feature>
<dbReference type="GO" id="GO:0000444">
    <property type="term" value="C:MIS12/MIND type complex"/>
    <property type="evidence" value="ECO:0007669"/>
    <property type="project" value="InterPro"/>
</dbReference>
<reference evidence="3 4" key="1">
    <citation type="journal article" date="2018" name="Mol. Biol. Evol.">
        <title>Broad Genomic Sampling Reveals a Smut Pathogenic Ancestry of the Fungal Clade Ustilaginomycotina.</title>
        <authorList>
            <person name="Kijpornyongpan T."/>
            <person name="Mondo S.J."/>
            <person name="Barry K."/>
            <person name="Sandor L."/>
            <person name="Lee J."/>
            <person name="Lipzen A."/>
            <person name="Pangilinan J."/>
            <person name="LaButti K."/>
            <person name="Hainaut M."/>
            <person name="Henrissat B."/>
            <person name="Grigoriev I.V."/>
            <person name="Spatafora J.W."/>
            <person name="Aime M.C."/>
        </authorList>
    </citation>
    <scope>NUCLEOTIDE SEQUENCE [LARGE SCALE GENOMIC DNA]</scope>
    <source>
        <strain evidence="3 4">MCA 3882</strain>
    </source>
</reference>
<feature type="compositionally biased region" description="Acidic residues" evidence="2">
    <location>
        <begin position="100"/>
        <end position="112"/>
    </location>
</feature>
<feature type="region of interest" description="Disordered" evidence="2">
    <location>
        <begin position="1"/>
        <end position="119"/>
    </location>
</feature>
<name>A0A316VSG4_9BASI</name>
<feature type="compositionally biased region" description="Basic and acidic residues" evidence="2">
    <location>
        <begin position="314"/>
        <end position="329"/>
    </location>
</feature>
<feature type="compositionally biased region" description="Basic and acidic residues" evidence="2">
    <location>
        <begin position="536"/>
        <end position="549"/>
    </location>
</feature>
<dbReference type="RefSeq" id="XP_025358747.1">
    <property type="nucleotide sequence ID" value="XM_025498492.1"/>
</dbReference>
<evidence type="ECO:0000313" key="4">
    <source>
        <dbReference type="Proteomes" id="UP000245771"/>
    </source>
</evidence>
<gene>
    <name evidence="3" type="ORF">FA14DRAFT_160011</name>
</gene>